<gene>
    <name evidence="3" type="ORF">G5V65_06155</name>
</gene>
<reference evidence="3 4" key="1">
    <citation type="submission" date="2020-02" db="EMBL/GenBank/DDBJ databases">
        <title>Rhodobacter translucens sp. nov., a novel bacterium isolated from activated sludge.</title>
        <authorList>
            <person name="Liu J."/>
        </authorList>
    </citation>
    <scope>NUCLEOTIDE SEQUENCE [LARGE SCALE GENOMIC DNA]</scope>
    <source>
        <strain evidence="3 4">HX-7-19</strain>
    </source>
</reference>
<dbReference type="RefSeq" id="WP_165047945.1">
    <property type="nucleotide sequence ID" value="NZ_JAALFE010000004.1"/>
</dbReference>
<dbReference type="InterPro" id="IPR036866">
    <property type="entry name" value="RibonucZ/Hydroxyglut_hydro"/>
</dbReference>
<organism evidence="3 4">
    <name type="scientific">Paragemmobacter kunshanensis</name>
    <dbReference type="NCBI Taxonomy" id="2583234"/>
    <lineage>
        <taxon>Bacteria</taxon>
        <taxon>Pseudomonadati</taxon>
        <taxon>Pseudomonadota</taxon>
        <taxon>Alphaproteobacteria</taxon>
        <taxon>Rhodobacterales</taxon>
        <taxon>Paracoccaceae</taxon>
        <taxon>Paragemmobacter</taxon>
    </lineage>
</organism>
<dbReference type="EMBL" id="JAALFE010000004">
    <property type="protein sequence ID" value="NGQ90473.1"/>
    <property type="molecule type" value="Genomic_DNA"/>
</dbReference>
<dbReference type="Pfam" id="PF23023">
    <property type="entry name" value="Anti-Pycsar_Apyc1"/>
    <property type="match status" value="1"/>
</dbReference>
<dbReference type="PANTHER" id="PTHR46018:SF2">
    <property type="entry name" value="ZINC PHOSPHODIESTERASE ELAC PROTEIN 1"/>
    <property type="match status" value="1"/>
</dbReference>
<accession>A0A6M1U686</accession>
<evidence type="ECO:0000313" key="3">
    <source>
        <dbReference type="EMBL" id="NGQ90473.1"/>
    </source>
</evidence>
<dbReference type="Proteomes" id="UP000474758">
    <property type="component" value="Unassembled WGS sequence"/>
</dbReference>
<protein>
    <submittedName>
        <fullName evidence="3">MBL fold metallo-hydrolase</fullName>
    </submittedName>
</protein>
<dbReference type="GO" id="GO:0042781">
    <property type="term" value="F:3'-tRNA processing endoribonuclease activity"/>
    <property type="evidence" value="ECO:0007669"/>
    <property type="project" value="TreeGrafter"/>
</dbReference>
<proteinExistence type="predicted"/>
<dbReference type="AlphaFoldDB" id="A0A6M1U686"/>
<evidence type="ECO:0000313" key="4">
    <source>
        <dbReference type="Proteomes" id="UP000474758"/>
    </source>
</evidence>
<comment type="caution">
    <text evidence="3">The sequence shown here is derived from an EMBL/GenBank/DDBJ whole genome shotgun (WGS) entry which is preliminary data.</text>
</comment>
<keyword evidence="4" id="KW-1185">Reference proteome</keyword>
<dbReference type="SUPFAM" id="SSF56281">
    <property type="entry name" value="Metallo-hydrolase/oxidoreductase"/>
    <property type="match status" value="1"/>
</dbReference>
<dbReference type="PANTHER" id="PTHR46018">
    <property type="entry name" value="ZINC PHOSPHODIESTERASE ELAC PROTEIN 1"/>
    <property type="match status" value="1"/>
</dbReference>
<feature type="domain" description="Metallo-beta-lactamase" evidence="2">
    <location>
        <begin position="22"/>
        <end position="214"/>
    </location>
</feature>
<dbReference type="Gene3D" id="3.60.15.10">
    <property type="entry name" value="Ribonuclease Z/Hydroxyacylglutathione hydrolase-like"/>
    <property type="match status" value="1"/>
</dbReference>
<dbReference type="InterPro" id="IPR001279">
    <property type="entry name" value="Metallo-B-lactamas"/>
</dbReference>
<evidence type="ECO:0000256" key="1">
    <source>
        <dbReference type="ARBA" id="ARBA00022801"/>
    </source>
</evidence>
<dbReference type="SMART" id="SM00849">
    <property type="entry name" value="Lactamase_B"/>
    <property type="match status" value="1"/>
</dbReference>
<dbReference type="CDD" id="cd07719">
    <property type="entry name" value="arylsulfatase_AtsA-like_MBL-fold"/>
    <property type="match status" value="1"/>
</dbReference>
<evidence type="ECO:0000259" key="2">
    <source>
        <dbReference type="SMART" id="SM00849"/>
    </source>
</evidence>
<name>A0A6M1U686_9RHOB</name>
<dbReference type="InterPro" id="IPR044094">
    <property type="entry name" value="AtsA-like_MBL-fold"/>
</dbReference>
<keyword evidence="1 3" id="KW-0378">Hydrolase</keyword>
<sequence length="288" mass="30950">MTDFVALLGTKGGPAIRSGSPMPTSSLLSLGGQRIVVDAGLGVTRGLCDQGMALKDIRTVFITHLHSDHYLELGPLLHTAWTAGLKTPVRIWGPSGLAAYFEGFFLSMREDIDTRIEDEGRPDLRDLVSCHVIRDGEAIIEGGITAVAMPSIHPPLRESWSLSFRGAGRHVVFSGDTAHNPALADFARGADLLIHEAMLAEGLEALQRRIGNGDDRLMAHWLRAHTLAEDAARVAAEAGVGALALHHLIPSDDPDFGVTDWQCACAPHWQGPLHVGRDGLRIDLPLLG</sequence>